<dbReference type="SFLD" id="SFLDS00003">
    <property type="entry name" value="Haloacid_Dehalogenase"/>
    <property type="match status" value="1"/>
</dbReference>
<dbReference type="Pfam" id="PF13419">
    <property type="entry name" value="HAD_2"/>
    <property type="match status" value="1"/>
</dbReference>
<dbReference type="NCBIfam" id="TIGR01549">
    <property type="entry name" value="HAD-SF-IA-v1"/>
    <property type="match status" value="1"/>
</dbReference>
<dbReference type="PANTHER" id="PTHR43434:SF26">
    <property type="entry name" value="PYROPHOSPHATASE PPAX"/>
    <property type="match status" value="1"/>
</dbReference>
<proteinExistence type="predicted"/>
<dbReference type="InterPro" id="IPR023198">
    <property type="entry name" value="PGP-like_dom2"/>
</dbReference>
<keyword evidence="1 3" id="KW-0378">Hydrolase</keyword>
<dbReference type="SUPFAM" id="SSF56784">
    <property type="entry name" value="HAD-like"/>
    <property type="match status" value="1"/>
</dbReference>
<dbReference type="NCBIfam" id="TIGR01509">
    <property type="entry name" value="HAD-SF-IA-v3"/>
    <property type="match status" value="1"/>
</dbReference>
<dbReference type="SFLD" id="SFLDG01129">
    <property type="entry name" value="C1.5:_HAD__Beta-PGM__Phosphata"/>
    <property type="match status" value="1"/>
</dbReference>
<gene>
    <name evidence="3" type="primary">ppaX</name>
    <name evidence="3" type="ORF">WMO63_15425</name>
</gene>
<keyword evidence="4" id="KW-1185">Reference proteome</keyword>
<dbReference type="InterPro" id="IPR041492">
    <property type="entry name" value="HAD_2"/>
</dbReference>
<evidence type="ECO:0000313" key="4">
    <source>
        <dbReference type="Proteomes" id="UP001465426"/>
    </source>
</evidence>
<name>A0ABV1F2M4_9BACI</name>
<dbReference type="Gene3D" id="1.10.150.240">
    <property type="entry name" value="Putative phosphatase, domain 2"/>
    <property type="match status" value="1"/>
</dbReference>
<dbReference type="EC" id="3.6.1.1" evidence="3"/>
<organism evidence="3 4">
    <name type="scientific">Niallia hominis</name>
    <dbReference type="NCBI Taxonomy" id="3133173"/>
    <lineage>
        <taxon>Bacteria</taxon>
        <taxon>Bacillati</taxon>
        <taxon>Bacillota</taxon>
        <taxon>Bacilli</taxon>
        <taxon>Bacillales</taxon>
        <taxon>Bacillaceae</taxon>
        <taxon>Niallia</taxon>
    </lineage>
</organism>
<dbReference type="SFLD" id="SFLDG01135">
    <property type="entry name" value="C1.5.6:_HAD__Beta-PGM__Phospha"/>
    <property type="match status" value="1"/>
</dbReference>
<protein>
    <submittedName>
        <fullName evidence="3">Pyrophosphatase PpaX</fullName>
        <ecNumber evidence="3">3.6.1.1</ecNumber>
    </submittedName>
</protein>
<dbReference type="PANTHER" id="PTHR43434">
    <property type="entry name" value="PHOSPHOGLYCOLATE PHOSPHATASE"/>
    <property type="match status" value="1"/>
</dbReference>
<dbReference type="Proteomes" id="UP001465426">
    <property type="component" value="Unassembled WGS sequence"/>
</dbReference>
<dbReference type="InterPro" id="IPR006439">
    <property type="entry name" value="HAD-SF_hydro_IA"/>
</dbReference>
<keyword evidence="2" id="KW-0460">Magnesium</keyword>
<sequence>MSKDISTVLFDLDGTILDTNQLVVASFQHTLKKHLNLDVDEKELKRYFGEPLTKTFQRYYSGNINELLHTFRQFDVANHDALTSFFPHAKEVIQLLSDKGIKLGIVTSKHNYMTSRCSHLDEISNFIHTIITFDDVTNPKPNPEPIEKALYALAESPEHALMVGDSVEDIISAKNAGVRSVFVSWSELKKEELVDQPDFVLDDFLDLLKIINSEKGTVRKARLS</sequence>
<dbReference type="InterPro" id="IPR050155">
    <property type="entry name" value="HAD-like_hydrolase_sf"/>
</dbReference>
<dbReference type="EMBL" id="JBBMFN010000041">
    <property type="protein sequence ID" value="MEQ2467045.1"/>
    <property type="molecule type" value="Genomic_DNA"/>
</dbReference>
<comment type="caution">
    <text evidence="3">The sequence shown here is derived from an EMBL/GenBank/DDBJ whole genome shotgun (WGS) entry which is preliminary data.</text>
</comment>
<dbReference type="InterPro" id="IPR036412">
    <property type="entry name" value="HAD-like_sf"/>
</dbReference>
<evidence type="ECO:0000256" key="2">
    <source>
        <dbReference type="ARBA" id="ARBA00022842"/>
    </source>
</evidence>
<dbReference type="NCBIfam" id="NF009804">
    <property type="entry name" value="PRK13288.1"/>
    <property type="match status" value="1"/>
</dbReference>
<reference evidence="3 4" key="1">
    <citation type="submission" date="2024-03" db="EMBL/GenBank/DDBJ databases">
        <title>Human intestinal bacterial collection.</title>
        <authorList>
            <person name="Pauvert C."/>
            <person name="Hitch T.C.A."/>
            <person name="Clavel T."/>
        </authorList>
    </citation>
    <scope>NUCLEOTIDE SEQUENCE [LARGE SCALE GENOMIC DNA]</scope>
    <source>
        <strain evidence="3 4">CLA-SR-H024</strain>
    </source>
</reference>
<accession>A0ABV1F2M4</accession>
<evidence type="ECO:0000313" key="3">
    <source>
        <dbReference type="EMBL" id="MEQ2467045.1"/>
    </source>
</evidence>
<dbReference type="RefSeq" id="WP_031539138.1">
    <property type="nucleotide sequence ID" value="NZ_JBBMFN010000041.1"/>
</dbReference>
<dbReference type="Gene3D" id="3.40.50.1000">
    <property type="entry name" value="HAD superfamily/HAD-like"/>
    <property type="match status" value="1"/>
</dbReference>
<dbReference type="InterPro" id="IPR023214">
    <property type="entry name" value="HAD_sf"/>
</dbReference>
<evidence type="ECO:0000256" key="1">
    <source>
        <dbReference type="ARBA" id="ARBA00022801"/>
    </source>
</evidence>
<dbReference type="GO" id="GO:0004427">
    <property type="term" value="F:inorganic diphosphate phosphatase activity"/>
    <property type="evidence" value="ECO:0007669"/>
    <property type="project" value="UniProtKB-EC"/>
</dbReference>